<sequence>MKSTVAALCFLTVVACCTAMLLEEQCRAPRPFASCGSNVSLRNFYYFSNYTNQCERSFGCDMGMNTFEDKLCCATECPYGNHHPPGKQGS</sequence>
<dbReference type="EMBL" id="GADI01004477">
    <property type="protein sequence ID" value="JAA69331.1"/>
    <property type="molecule type" value="mRNA"/>
</dbReference>
<reference evidence="2" key="1">
    <citation type="submission" date="2012-12" db="EMBL/GenBank/DDBJ databases">
        <title>Identification and characterization of a phenylalanine ammonia-lyase gene family in Isatis indigotica Fort.</title>
        <authorList>
            <person name="Liu Q."/>
            <person name="Chen J."/>
            <person name="Zhou X."/>
            <person name="Di P."/>
            <person name="Xiao Y."/>
            <person name="Xuan H."/>
            <person name="Zhang L."/>
            <person name="Chen W."/>
        </authorList>
    </citation>
    <scope>NUCLEOTIDE SEQUENCE</scope>
    <source>
        <tissue evidence="2">Salivary gland</tissue>
    </source>
</reference>
<organism evidence="2">
    <name type="scientific">Ixodes ricinus</name>
    <name type="common">Common tick</name>
    <name type="synonym">Acarus ricinus</name>
    <dbReference type="NCBI Taxonomy" id="34613"/>
    <lineage>
        <taxon>Eukaryota</taxon>
        <taxon>Metazoa</taxon>
        <taxon>Ecdysozoa</taxon>
        <taxon>Arthropoda</taxon>
        <taxon>Chelicerata</taxon>
        <taxon>Arachnida</taxon>
        <taxon>Acari</taxon>
        <taxon>Parasitiformes</taxon>
        <taxon>Ixodida</taxon>
        <taxon>Ixodoidea</taxon>
        <taxon>Ixodidae</taxon>
        <taxon>Ixodinae</taxon>
        <taxon>Ixodes</taxon>
    </lineage>
</organism>
<dbReference type="PROSITE" id="PS51257">
    <property type="entry name" value="PROKAR_LIPOPROTEIN"/>
    <property type="match status" value="1"/>
</dbReference>
<evidence type="ECO:0000313" key="2">
    <source>
        <dbReference type="EMBL" id="JAA69331.1"/>
    </source>
</evidence>
<feature type="chain" id="PRO_5005517682" evidence="1">
    <location>
        <begin position="20"/>
        <end position="90"/>
    </location>
</feature>
<dbReference type="InterPro" id="IPR036880">
    <property type="entry name" value="Kunitz_BPTI_sf"/>
</dbReference>
<dbReference type="AlphaFoldDB" id="A0A0K8RE25"/>
<dbReference type="GO" id="GO:0004867">
    <property type="term" value="F:serine-type endopeptidase inhibitor activity"/>
    <property type="evidence" value="ECO:0007669"/>
    <property type="project" value="InterPro"/>
</dbReference>
<feature type="signal peptide" evidence="1">
    <location>
        <begin position="1"/>
        <end position="19"/>
    </location>
</feature>
<evidence type="ECO:0000256" key="1">
    <source>
        <dbReference type="SAM" id="SignalP"/>
    </source>
</evidence>
<protein>
    <submittedName>
        <fullName evidence="2">Putative salivary kunitz domain protein</fullName>
    </submittedName>
</protein>
<proteinExistence type="evidence at transcript level"/>
<keyword evidence="1" id="KW-0732">Signal</keyword>
<name>A0A0K8RE25_IXORI</name>
<dbReference type="Gene3D" id="4.10.410.10">
    <property type="entry name" value="Pancreatic trypsin inhibitor Kunitz domain"/>
    <property type="match status" value="1"/>
</dbReference>
<dbReference type="SUPFAM" id="SSF57362">
    <property type="entry name" value="BPTI-like"/>
    <property type="match status" value="1"/>
</dbReference>
<accession>A0A0K8RE25</accession>